<dbReference type="GO" id="GO:0015074">
    <property type="term" value="P:DNA integration"/>
    <property type="evidence" value="ECO:0007669"/>
    <property type="project" value="UniProtKB-KW"/>
</dbReference>
<evidence type="ECO:0000259" key="5">
    <source>
        <dbReference type="PROSITE" id="PS51898"/>
    </source>
</evidence>
<dbReference type="InterPro" id="IPR002104">
    <property type="entry name" value="Integrase_catalytic"/>
</dbReference>
<comment type="caution">
    <text evidence="6">The sequence shown here is derived from an EMBL/GenBank/DDBJ whole genome shotgun (WGS) entry which is preliminary data.</text>
</comment>
<dbReference type="SUPFAM" id="SSF56349">
    <property type="entry name" value="DNA breaking-rejoining enzymes"/>
    <property type="match status" value="1"/>
</dbReference>
<dbReference type="Pfam" id="PF00589">
    <property type="entry name" value="Phage_integrase"/>
    <property type="match status" value="1"/>
</dbReference>
<evidence type="ECO:0000256" key="3">
    <source>
        <dbReference type="ARBA" id="ARBA00023125"/>
    </source>
</evidence>
<keyword evidence="4" id="KW-0233">DNA recombination</keyword>
<dbReference type="InterPro" id="IPR011010">
    <property type="entry name" value="DNA_brk_join_enz"/>
</dbReference>
<dbReference type="EMBL" id="JACHHU010000008">
    <property type="protein sequence ID" value="MBB6542896.1"/>
    <property type="molecule type" value="Genomic_DNA"/>
</dbReference>
<keyword evidence="3" id="KW-0238">DNA-binding</keyword>
<keyword evidence="2" id="KW-0229">DNA integration</keyword>
<dbReference type="AlphaFoldDB" id="A0A7X0TT66"/>
<dbReference type="PANTHER" id="PTHR30349:SF41">
    <property type="entry name" value="INTEGRASE_RECOMBINASE PROTEIN MJ0367-RELATED"/>
    <property type="match status" value="1"/>
</dbReference>
<dbReference type="PROSITE" id="PS51898">
    <property type="entry name" value="TYR_RECOMBINASE"/>
    <property type="match status" value="1"/>
</dbReference>
<organism evidence="6 7">
    <name type="scientific">Thalassotalea piscium</name>
    <dbReference type="NCBI Taxonomy" id="1230533"/>
    <lineage>
        <taxon>Bacteria</taxon>
        <taxon>Pseudomonadati</taxon>
        <taxon>Pseudomonadota</taxon>
        <taxon>Gammaproteobacteria</taxon>
        <taxon>Alteromonadales</taxon>
        <taxon>Colwelliaceae</taxon>
        <taxon>Thalassotalea</taxon>
    </lineage>
</organism>
<gene>
    <name evidence="6" type="ORF">HNQ55_001396</name>
</gene>
<evidence type="ECO:0000256" key="4">
    <source>
        <dbReference type="ARBA" id="ARBA00023172"/>
    </source>
</evidence>
<evidence type="ECO:0000256" key="1">
    <source>
        <dbReference type="ARBA" id="ARBA00008857"/>
    </source>
</evidence>
<proteinExistence type="inferred from homology"/>
<dbReference type="Proteomes" id="UP000537141">
    <property type="component" value="Unassembled WGS sequence"/>
</dbReference>
<sequence length="198" mass="22876">MSAWNKGKRVGQKKAFKLEEIWRIRIRLEIENKLEQLALFNLAIDSKLRSCDLISLRVRDISSSSLVQSRAMIEQQKTHKEVQFEITPKTQQCLSQWICINELSSSDFLFPSPRKPDHHICYHYYANIVKNWVSKLGLDITQYGTHSLRRTKASLIYAKTKNLRAIQLLLGHSKLQSTIEYLGVEIEDALSISEGTET</sequence>
<feature type="domain" description="Tyr recombinase" evidence="5">
    <location>
        <begin position="11"/>
        <end position="194"/>
    </location>
</feature>
<dbReference type="Gene3D" id="1.10.443.10">
    <property type="entry name" value="Intergrase catalytic core"/>
    <property type="match status" value="1"/>
</dbReference>
<protein>
    <submittedName>
        <fullName evidence="6">Integrase</fullName>
    </submittedName>
</protein>
<name>A0A7X0TT66_9GAMM</name>
<evidence type="ECO:0000313" key="6">
    <source>
        <dbReference type="EMBL" id="MBB6542896.1"/>
    </source>
</evidence>
<accession>A0A7X0TT66</accession>
<evidence type="ECO:0000256" key="2">
    <source>
        <dbReference type="ARBA" id="ARBA00022908"/>
    </source>
</evidence>
<evidence type="ECO:0000313" key="7">
    <source>
        <dbReference type="Proteomes" id="UP000537141"/>
    </source>
</evidence>
<comment type="similarity">
    <text evidence="1">Belongs to the 'phage' integrase family.</text>
</comment>
<dbReference type="RefSeq" id="WP_184423704.1">
    <property type="nucleotide sequence ID" value="NZ_AP027362.1"/>
</dbReference>
<dbReference type="InterPro" id="IPR013762">
    <property type="entry name" value="Integrase-like_cat_sf"/>
</dbReference>
<dbReference type="PANTHER" id="PTHR30349">
    <property type="entry name" value="PHAGE INTEGRASE-RELATED"/>
    <property type="match status" value="1"/>
</dbReference>
<dbReference type="GO" id="GO:0006310">
    <property type="term" value="P:DNA recombination"/>
    <property type="evidence" value="ECO:0007669"/>
    <property type="project" value="UniProtKB-KW"/>
</dbReference>
<reference evidence="6 7" key="1">
    <citation type="submission" date="2020-08" db="EMBL/GenBank/DDBJ databases">
        <title>Genomic Encyclopedia of Type Strains, Phase IV (KMG-IV): sequencing the most valuable type-strain genomes for metagenomic binning, comparative biology and taxonomic classification.</title>
        <authorList>
            <person name="Goeker M."/>
        </authorList>
    </citation>
    <scope>NUCLEOTIDE SEQUENCE [LARGE SCALE GENOMIC DNA]</scope>
    <source>
        <strain evidence="6 7">DSM 26287</strain>
    </source>
</reference>
<dbReference type="InterPro" id="IPR050090">
    <property type="entry name" value="Tyrosine_recombinase_XerCD"/>
</dbReference>
<keyword evidence="7" id="KW-1185">Reference proteome</keyword>
<dbReference type="GO" id="GO:0003677">
    <property type="term" value="F:DNA binding"/>
    <property type="evidence" value="ECO:0007669"/>
    <property type="project" value="UniProtKB-KW"/>
</dbReference>